<dbReference type="InterPro" id="IPR036390">
    <property type="entry name" value="WH_DNA-bd_sf"/>
</dbReference>
<dbReference type="InterPro" id="IPR000524">
    <property type="entry name" value="Tscrpt_reg_HTH_GntR"/>
</dbReference>
<evidence type="ECO:0000256" key="4">
    <source>
        <dbReference type="SAM" id="MobiDB-lite"/>
    </source>
</evidence>
<dbReference type="GO" id="GO:0003700">
    <property type="term" value="F:DNA-binding transcription factor activity"/>
    <property type="evidence" value="ECO:0007669"/>
    <property type="project" value="InterPro"/>
</dbReference>
<dbReference type="KEGG" id="gji:H1R19_04910"/>
<keyword evidence="3" id="KW-0804">Transcription</keyword>
<reference evidence="7" key="1">
    <citation type="submission" date="2020-07" db="EMBL/GenBank/DDBJ databases">
        <title>novel species isolated from the respiratory tract of Marmot.</title>
        <authorList>
            <person name="Zhang G."/>
        </authorList>
    </citation>
    <scope>NUCLEOTIDE SEQUENCE [LARGE SCALE GENOMIC DNA]</scope>
    <source>
        <strain evidence="7">686</strain>
    </source>
</reference>
<feature type="domain" description="HTH gntR-type" evidence="5">
    <location>
        <begin position="24"/>
        <end position="92"/>
    </location>
</feature>
<dbReference type="InterPro" id="IPR036388">
    <property type="entry name" value="WH-like_DNA-bd_sf"/>
</dbReference>
<dbReference type="CDD" id="cd07377">
    <property type="entry name" value="WHTH_GntR"/>
    <property type="match status" value="1"/>
</dbReference>
<accession>A0A7D7LXW4</accession>
<dbReference type="PRINTS" id="PR00035">
    <property type="entry name" value="HTHGNTR"/>
</dbReference>
<dbReference type="RefSeq" id="WP_188329683.1">
    <property type="nucleotide sequence ID" value="NZ_CP059491.1"/>
</dbReference>
<dbReference type="Pfam" id="PF00392">
    <property type="entry name" value="GntR"/>
    <property type="match status" value="1"/>
</dbReference>
<evidence type="ECO:0000256" key="3">
    <source>
        <dbReference type="ARBA" id="ARBA00023163"/>
    </source>
</evidence>
<evidence type="ECO:0000256" key="1">
    <source>
        <dbReference type="ARBA" id="ARBA00023015"/>
    </source>
</evidence>
<organism evidence="6 7">
    <name type="scientific">Gordonia jinghuaiqii</name>
    <dbReference type="NCBI Taxonomy" id="2758710"/>
    <lineage>
        <taxon>Bacteria</taxon>
        <taxon>Bacillati</taxon>
        <taxon>Actinomycetota</taxon>
        <taxon>Actinomycetes</taxon>
        <taxon>Mycobacteriales</taxon>
        <taxon>Gordoniaceae</taxon>
        <taxon>Gordonia</taxon>
    </lineage>
</organism>
<dbReference type="GO" id="GO:0003677">
    <property type="term" value="F:DNA binding"/>
    <property type="evidence" value="ECO:0007669"/>
    <property type="project" value="UniProtKB-KW"/>
</dbReference>
<proteinExistence type="predicted"/>
<keyword evidence="2" id="KW-0238">DNA-binding</keyword>
<dbReference type="Pfam" id="PF07702">
    <property type="entry name" value="UTRA"/>
    <property type="match status" value="1"/>
</dbReference>
<dbReference type="Proteomes" id="UP000515663">
    <property type="component" value="Chromosome"/>
</dbReference>
<evidence type="ECO:0000256" key="2">
    <source>
        <dbReference type="ARBA" id="ARBA00023125"/>
    </source>
</evidence>
<dbReference type="SMART" id="SM00345">
    <property type="entry name" value="HTH_GNTR"/>
    <property type="match status" value="1"/>
</dbReference>
<dbReference type="SUPFAM" id="SSF64288">
    <property type="entry name" value="Chorismate lyase-like"/>
    <property type="match status" value="1"/>
</dbReference>
<dbReference type="InterPro" id="IPR011663">
    <property type="entry name" value="UTRA"/>
</dbReference>
<keyword evidence="1" id="KW-0805">Transcription regulation</keyword>
<dbReference type="AlphaFoldDB" id="A0A7D7LXW4"/>
<protein>
    <submittedName>
        <fullName evidence="6">GntR family transcriptional regulator</fullName>
    </submittedName>
</protein>
<evidence type="ECO:0000313" key="7">
    <source>
        <dbReference type="Proteomes" id="UP000515663"/>
    </source>
</evidence>
<sequence>MPQSHVPMNGAGRTSRSGSRRGRNLATEVRAALLEDLILSGLVPPGEYLPSEADLCRRYDVSRITVRAALAGLNEAGYIRSQQGRGSVVVGTPEVLSSGLSQLASVETYAASQGKKVTTRDLEVTEIGLDKASAAALGLRPGTPAVEIRRVKLLGGKRIGWIVDIVPLEVASRDMLEERFDGSVLDVLAGLPDMGSIYSDCTLLALALSEEIAEKLGVEPGSPAMLMDEVTYSGAGEPINLSKAYMLNKYFNFVLRRRLSQG</sequence>
<dbReference type="GO" id="GO:0045892">
    <property type="term" value="P:negative regulation of DNA-templated transcription"/>
    <property type="evidence" value="ECO:0007669"/>
    <property type="project" value="TreeGrafter"/>
</dbReference>
<dbReference type="Gene3D" id="3.40.1410.10">
    <property type="entry name" value="Chorismate lyase-like"/>
    <property type="match status" value="1"/>
</dbReference>
<dbReference type="InterPro" id="IPR050679">
    <property type="entry name" value="Bact_HTH_transcr_reg"/>
</dbReference>
<gene>
    <name evidence="6" type="ORF">H1R19_04910</name>
</gene>
<dbReference type="SMART" id="SM00866">
    <property type="entry name" value="UTRA"/>
    <property type="match status" value="1"/>
</dbReference>
<dbReference type="PANTHER" id="PTHR44846">
    <property type="entry name" value="MANNOSYL-D-GLYCERATE TRANSPORT/METABOLISM SYSTEM REPRESSOR MNGR-RELATED"/>
    <property type="match status" value="1"/>
</dbReference>
<keyword evidence="7" id="KW-1185">Reference proteome</keyword>
<name>A0A7D7LXW4_9ACTN</name>
<dbReference type="PROSITE" id="PS50949">
    <property type="entry name" value="HTH_GNTR"/>
    <property type="match status" value="1"/>
</dbReference>
<feature type="region of interest" description="Disordered" evidence="4">
    <location>
        <begin position="1"/>
        <end position="23"/>
    </location>
</feature>
<dbReference type="Gene3D" id="1.10.10.10">
    <property type="entry name" value="Winged helix-like DNA-binding domain superfamily/Winged helix DNA-binding domain"/>
    <property type="match status" value="1"/>
</dbReference>
<dbReference type="InterPro" id="IPR028978">
    <property type="entry name" value="Chorismate_lyase_/UTRA_dom_sf"/>
</dbReference>
<evidence type="ECO:0000313" key="6">
    <source>
        <dbReference type="EMBL" id="QMT02498.1"/>
    </source>
</evidence>
<dbReference type="EMBL" id="CP059491">
    <property type="protein sequence ID" value="QMT02498.1"/>
    <property type="molecule type" value="Genomic_DNA"/>
</dbReference>
<dbReference type="SUPFAM" id="SSF46785">
    <property type="entry name" value="Winged helix' DNA-binding domain"/>
    <property type="match status" value="1"/>
</dbReference>
<dbReference type="PANTHER" id="PTHR44846:SF1">
    <property type="entry name" value="MANNOSYL-D-GLYCERATE TRANSPORT_METABOLISM SYSTEM REPRESSOR MNGR-RELATED"/>
    <property type="match status" value="1"/>
</dbReference>
<evidence type="ECO:0000259" key="5">
    <source>
        <dbReference type="PROSITE" id="PS50949"/>
    </source>
</evidence>